<evidence type="ECO:0000256" key="2">
    <source>
        <dbReference type="ARBA" id="ARBA00022692"/>
    </source>
</evidence>
<sequence>MGLSSSSKTTCPSIITGPQYGADNVVGSLTFHQLTIILCGAFTAATFIFSGALLFLHETHFSNPGQQTQIIRIVALAPCFALVFFLAGSVPSAAVYLQPWADAYEAVALTSYFLLLVTFAVPDPQQRDGFFERLQRSKGGDDSLKWYHRTWCLVFQYIPVSFIVAVVTDISQAVGKYCINGHSVHFAHIWLTIIHTISVVIAFLRLLRFYKCLRTELKDHHVVPKLFAIKGIVFLVTLQTFIFAILSSTGAVKPSPTLSFDDFYFGIPAILTCGEMVLFSLFNFYAYSVKPYTLTSSGAGSESQPRNGGARYHGGFLGIKALLAALNPTDIVHGLVLAVRYLVSSPQRQGHDSLPLRKSGNPPALPRYVPQVSNDERYYQGPRETRREHSLDPVEYGRVDRYTPLQR</sequence>
<keyword evidence="2 6" id="KW-0812">Transmembrane</keyword>
<feature type="transmembrane region" description="Helical" evidence="6">
    <location>
        <begin position="69"/>
        <end position="97"/>
    </location>
</feature>
<protein>
    <recommendedName>
        <fullName evidence="9">Organic solute transporter Ostalpha-domain-containing protein</fullName>
    </recommendedName>
</protein>
<feature type="transmembrane region" description="Helical" evidence="6">
    <location>
        <begin position="263"/>
        <end position="287"/>
    </location>
</feature>
<dbReference type="Pfam" id="PF03619">
    <property type="entry name" value="Solute_trans_a"/>
    <property type="match status" value="1"/>
</dbReference>
<evidence type="ECO:0000256" key="6">
    <source>
        <dbReference type="SAM" id="Phobius"/>
    </source>
</evidence>
<evidence type="ECO:0000256" key="1">
    <source>
        <dbReference type="ARBA" id="ARBA00004141"/>
    </source>
</evidence>
<dbReference type="GO" id="GO:0016020">
    <property type="term" value="C:membrane"/>
    <property type="evidence" value="ECO:0007669"/>
    <property type="project" value="UniProtKB-SubCell"/>
</dbReference>
<comment type="caution">
    <text evidence="7">The sequence shown here is derived from an EMBL/GenBank/DDBJ whole genome shotgun (WGS) entry which is preliminary data.</text>
</comment>
<comment type="subcellular location">
    <subcellularLocation>
        <location evidence="1">Membrane</location>
        <topology evidence="1">Multi-pass membrane protein</topology>
    </subcellularLocation>
</comment>
<feature type="transmembrane region" description="Helical" evidence="6">
    <location>
        <begin position="146"/>
        <end position="167"/>
    </location>
</feature>
<accession>A0A8H3G779</accession>
<feature type="transmembrane region" description="Helical" evidence="6">
    <location>
        <begin position="227"/>
        <end position="251"/>
    </location>
</feature>
<feature type="transmembrane region" description="Helical" evidence="6">
    <location>
        <begin position="103"/>
        <end position="121"/>
    </location>
</feature>
<proteinExistence type="predicted"/>
<keyword evidence="8" id="KW-1185">Reference proteome</keyword>
<feature type="compositionally biased region" description="Basic and acidic residues" evidence="5">
    <location>
        <begin position="374"/>
        <end position="401"/>
    </location>
</feature>
<reference evidence="7" key="1">
    <citation type="submission" date="2021-03" db="EMBL/GenBank/DDBJ databases">
        <authorList>
            <person name="Tagirdzhanova G."/>
        </authorList>
    </citation>
    <scope>NUCLEOTIDE SEQUENCE</scope>
</reference>
<evidence type="ECO:0000256" key="3">
    <source>
        <dbReference type="ARBA" id="ARBA00022989"/>
    </source>
</evidence>
<dbReference type="PANTHER" id="PTHR23423">
    <property type="entry name" value="ORGANIC SOLUTE TRANSPORTER-RELATED"/>
    <property type="match status" value="1"/>
</dbReference>
<evidence type="ECO:0000256" key="4">
    <source>
        <dbReference type="ARBA" id="ARBA00023136"/>
    </source>
</evidence>
<name>A0A8H3G779_9LECA</name>
<dbReference type="AlphaFoldDB" id="A0A8H3G779"/>
<organism evidence="7 8">
    <name type="scientific">Imshaugia aleurites</name>
    <dbReference type="NCBI Taxonomy" id="172621"/>
    <lineage>
        <taxon>Eukaryota</taxon>
        <taxon>Fungi</taxon>
        <taxon>Dikarya</taxon>
        <taxon>Ascomycota</taxon>
        <taxon>Pezizomycotina</taxon>
        <taxon>Lecanoromycetes</taxon>
        <taxon>OSLEUM clade</taxon>
        <taxon>Lecanoromycetidae</taxon>
        <taxon>Lecanorales</taxon>
        <taxon>Lecanorineae</taxon>
        <taxon>Parmeliaceae</taxon>
        <taxon>Imshaugia</taxon>
    </lineage>
</organism>
<evidence type="ECO:0000313" key="7">
    <source>
        <dbReference type="EMBL" id="CAF9936059.1"/>
    </source>
</evidence>
<dbReference type="Proteomes" id="UP000664534">
    <property type="component" value="Unassembled WGS sequence"/>
</dbReference>
<feature type="transmembrane region" description="Helical" evidence="6">
    <location>
        <begin position="187"/>
        <end position="207"/>
    </location>
</feature>
<dbReference type="OrthoDB" id="5348404at2759"/>
<keyword evidence="4 6" id="KW-0472">Membrane</keyword>
<evidence type="ECO:0008006" key="9">
    <source>
        <dbReference type="Google" id="ProtNLM"/>
    </source>
</evidence>
<dbReference type="InterPro" id="IPR005178">
    <property type="entry name" value="Ostalpha/TMEM184C"/>
</dbReference>
<dbReference type="EMBL" id="CAJPDT010000088">
    <property type="protein sequence ID" value="CAF9936059.1"/>
    <property type="molecule type" value="Genomic_DNA"/>
</dbReference>
<keyword evidence="3 6" id="KW-1133">Transmembrane helix</keyword>
<evidence type="ECO:0000313" key="8">
    <source>
        <dbReference type="Proteomes" id="UP000664534"/>
    </source>
</evidence>
<feature type="transmembrane region" description="Helical" evidence="6">
    <location>
        <begin position="34"/>
        <end position="57"/>
    </location>
</feature>
<gene>
    <name evidence="7" type="ORF">IMSHALPRED_010446</name>
</gene>
<dbReference type="SMART" id="SM01417">
    <property type="entry name" value="Solute_trans_a"/>
    <property type="match status" value="1"/>
</dbReference>
<feature type="region of interest" description="Disordered" evidence="5">
    <location>
        <begin position="348"/>
        <end position="407"/>
    </location>
</feature>
<evidence type="ECO:0000256" key="5">
    <source>
        <dbReference type="SAM" id="MobiDB-lite"/>
    </source>
</evidence>